<dbReference type="Proteomes" id="UP000580250">
    <property type="component" value="Unassembled WGS sequence"/>
</dbReference>
<reference evidence="2 3" key="1">
    <citation type="submission" date="2020-08" db="EMBL/GenBank/DDBJ databases">
        <authorList>
            <person name="Koutsovoulos G."/>
            <person name="Danchin GJ E."/>
        </authorList>
    </citation>
    <scope>NUCLEOTIDE SEQUENCE [LARGE SCALE GENOMIC DNA]</scope>
</reference>
<dbReference type="EMBL" id="CAJEWN010001466">
    <property type="protein sequence ID" value="CAD2197707.1"/>
    <property type="molecule type" value="Genomic_DNA"/>
</dbReference>
<evidence type="ECO:0000313" key="3">
    <source>
        <dbReference type="Proteomes" id="UP000580250"/>
    </source>
</evidence>
<protein>
    <submittedName>
        <fullName evidence="2">Uncharacterized protein</fullName>
    </submittedName>
</protein>
<sequence length="89" mass="10493">MLPTLNYSFITSVILIFNLLILFNNPTYSMRASGRTIENEPRKTLLTYGDVGYGLPKFGKKIETQKYFVPKFLLENNYMQPQFRRRFTS</sequence>
<evidence type="ECO:0000313" key="2">
    <source>
        <dbReference type="EMBL" id="CAD2197707.1"/>
    </source>
</evidence>
<keyword evidence="1" id="KW-1133">Transmembrane helix</keyword>
<organism evidence="2 3">
    <name type="scientific">Meloidogyne enterolobii</name>
    <name type="common">Root-knot nematode worm</name>
    <name type="synonym">Meloidogyne mayaguensis</name>
    <dbReference type="NCBI Taxonomy" id="390850"/>
    <lineage>
        <taxon>Eukaryota</taxon>
        <taxon>Metazoa</taxon>
        <taxon>Ecdysozoa</taxon>
        <taxon>Nematoda</taxon>
        <taxon>Chromadorea</taxon>
        <taxon>Rhabditida</taxon>
        <taxon>Tylenchina</taxon>
        <taxon>Tylenchomorpha</taxon>
        <taxon>Tylenchoidea</taxon>
        <taxon>Meloidogynidae</taxon>
        <taxon>Meloidogyninae</taxon>
        <taxon>Meloidogyne</taxon>
    </lineage>
</organism>
<keyword evidence="1" id="KW-0812">Transmembrane</keyword>
<dbReference type="OrthoDB" id="5897625at2759"/>
<proteinExistence type="predicted"/>
<accession>A0A6V7XFM6</accession>
<evidence type="ECO:0000256" key="1">
    <source>
        <dbReference type="SAM" id="Phobius"/>
    </source>
</evidence>
<comment type="caution">
    <text evidence="2">The sequence shown here is derived from an EMBL/GenBank/DDBJ whole genome shotgun (WGS) entry which is preliminary data.</text>
</comment>
<keyword evidence="1" id="KW-0472">Membrane</keyword>
<gene>
    <name evidence="2" type="ORF">MENT_LOCUS50977</name>
</gene>
<dbReference type="AlphaFoldDB" id="A0A6V7XFM6"/>
<feature type="transmembrane region" description="Helical" evidence="1">
    <location>
        <begin position="6"/>
        <end position="23"/>
    </location>
</feature>
<name>A0A6V7XFM6_MELEN</name>